<comment type="cofactor">
    <cofactor evidence="2">
        <name>Mg(2+)</name>
        <dbReference type="ChEBI" id="CHEBI:18420"/>
    </cofactor>
</comment>
<sequence>MTSAPTSKPAIRDAASLFIVDDRGSEPLILVGRRAHTHIFMAGKTVFPGGRVDPEDLRLARQFRLDGPAEERLTAQTTRRFSATRPVALALAAIRETYEETGVMIGHKGQFETASPAWQPFNQSSVIPAPELLTPVARAITPPGLPRRYDTRFFAVSARSIAWHTPDGALPTNELTSVEWMSLPRLAEEPLADITRIILAALVERMESGALYDPTHPMVFHRRRNGAFCRALI</sequence>
<name>A0A5B0DWE5_9HYPH</name>
<dbReference type="InterPro" id="IPR039121">
    <property type="entry name" value="NUDT19"/>
</dbReference>
<keyword evidence="4 8" id="KW-0378">Hydrolase</keyword>
<dbReference type="PANTHER" id="PTHR12318:SF0">
    <property type="entry name" value="ACYL-COENZYME A DIPHOSPHATASE NUDT19"/>
    <property type="match status" value="1"/>
</dbReference>
<comment type="cofactor">
    <cofactor evidence="1">
        <name>Mn(2+)</name>
        <dbReference type="ChEBI" id="CHEBI:29035"/>
    </cofactor>
</comment>
<dbReference type="GO" id="GO:0046872">
    <property type="term" value="F:metal ion binding"/>
    <property type="evidence" value="ECO:0007669"/>
    <property type="project" value="UniProtKB-KW"/>
</dbReference>
<keyword evidence="5" id="KW-0460">Magnesium</keyword>
<dbReference type="GO" id="GO:0016818">
    <property type="term" value="F:hydrolase activity, acting on acid anhydrides, in phosphorus-containing anhydrides"/>
    <property type="evidence" value="ECO:0007669"/>
    <property type="project" value="InterPro"/>
</dbReference>
<keyword evidence="9" id="KW-1185">Reference proteome</keyword>
<dbReference type="AlphaFoldDB" id="A0A5B0DWE5"/>
<proteinExistence type="predicted"/>
<dbReference type="EMBL" id="VTWH01000002">
    <property type="protein sequence ID" value="KAA0970131.1"/>
    <property type="molecule type" value="Genomic_DNA"/>
</dbReference>
<dbReference type="InterPro" id="IPR015797">
    <property type="entry name" value="NUDIX_hydrolase-like_dom_sf"/>
</dbReference>
<organism evidence="8 9">
    <name type="scientific">Aureimonas fodinaquatilis</name>
    <dbReference type="NCBI Taxonomy" id="2565783"/>
    <lineage>
        <taxon>Bacteria</taxon>
        <taxon>Pseudomonadati</taxon>
        <taxon>Pseudomonadota</taxon>
        <taxon>Alphaproteobacteria</taxon>
        <taxon>Hyphomicrobiales</taxon>
        <taxon>Aurantimonadaceae</taxon>
        <taxon>Aureimonas</taxon>
    </lineage>
</organism>
<dbReference type="CDD" id="cd18870">
    <property type="entry name" value="NUDIX_AcylCoAdiphos_Nudt19"/>
    <property type="match status" value="1"/>
</dbReference>
<evidence type="ECO:0000256" key="2">
    <source>
        <dbReference type="ARBA" id="ARBA00001946"/>
    </source>
</evidence>
<evidence type="ECO:0000256" key="3">
    <source>
        <dbReference type="ARBA" id="ARBA00022723"/>
    </source>
</evidence>
<dbReference type="SUPFAM" id="SSF55811">
    <property type="entry name" value="Nudix"/>
    <property type="match status" value="1"/>
</dbReference>
<reference evidence="8 9" key="1">
    <citation type="submission" date="2019-08" db="EMBL/GenBank/DDBJ databases">
        <title>Aureimonas fodiniaquatilis sp. nov., isolated from a coal mine wastewater.</title>
        <authorList>
            <person name="Kim W."/>
        </authorList>
    </citation>
    <scope>NUCLEOTIDE SEQUENCE [LARGE SCALE GENOMIC DNA]</scope>
    <source>
        <strain evidence="8 9">CAU 1482</strain>
    </source>
</reference>
<evidence type="ECO:0000256" key="1">
    <source>
        <dbReference type="ARBA" id="ARBA00001936"/>
    </source>
</evidence>
<dbReference type="InterPro" id="IPR000086">
    <property type="entry name" value="NUDIX_hydrolase_dom"/>
</dbReference>
<dbReference type="PANTHER" id="PTHR12318">
    <property type="entry name" value="TESTOSTERONE-REGULATED PROTEIN RP2"/>
    <property type="match status" value="1"/>
</dbReference>
<feature type="domain" description="Nudix hydrolase" evidence="7">
    <location>
        <begin position="10"/>
        <end position="204"/>
    </location>
</feature>
<evidence type="ECO:0000256" key="6">
    <source>
        <dbReference type="ARBA" id="ARBA00023211"/>
    </source>
</evidence>
<evidence type="ECO:0000256" key="5">
    <source>
        <dbReference type="ARBA" id="ARBA00022842"/>
    </source>
</evidence>
<gene>
    <name evidence="8" type="ORF">FPY71_06225</name>
</gene>
<keyword evidence="6" id="KW-0464">Manganese</keyword>
<dbReference type="Proteomes" id="UP000324738">
    <property type="component" value="Unassembled WGS sequence"/>
</dbReference>
<dbReference type="RefSeq" id="WP_149298818.1">
    <property type="nucleotide sequence ID" value="NZ_VTWH01000002.1"/>
</dbReference>
<protein>
    <submittedName>
        <fullName evidence="8">NUDIX hydrolase</fullName>
    </submittedName>
</protein>
<accession>A0A5B0DWE5</accession>
<evidence type="ECO:0000313" key="8">
    <source>
        <dbReference type="EMBL" id="KAA0970131.1"/>
    </source>
</evidence>
<dbReference type="PROSITE" id="PS51462">
    <property type="entry name" value="NUDIX"/>
    <property type="match status" value="1"/>
</dbReference>
<evidence type="ECO:0000256" key="4">
    <source>
        <dbReference type="ARBA" id="ARBA00022801"/>
    </source>
</evidence>
<comment type="caution">
    <text evidence="8">The sequence shown here is derived from an EMBL/GenBank/DDBJ whole genome shotgun (WGS) entry which is preliminary data.</text>
</comment>
<evidence type="ECO:0000259" key="7">
    <source>
        <dbReference type="PROSITE" id="PS51462"/>
    </source>
</evidence>
<keyword evidence="3" id="KW-0479">Metal-binding</keyword>
<dbReference type="Gene3D" id="3.90.79.10">
    <property type="entry name" value="Nucleoside Triphosphate Pyrophosphohydrolase"/>
    <property type="match status" value="1"/>
</dbReference>
<dbReference type="OrthoDB" id="9805905at2"/>
<evidence type="ECO:0000313" key="9">
    <source>
        <dbReference type="Proteomes" id="UP000324738"/>
    </source>
</evidence>